<evidence type="ECO:0000313" key="1">
    <source>
        <dbReference type="Proteomes" id="UP000095283"/>
    </source>
</evidence>
<dbReference type="WBParaSite" id="Hba_04144">
    <property type="protein sequence ID" value="Hba_04144"/>
    <property type="gene ID" value="Hba_04144"/>
</dbReference>
<reference evidence="2" key="1">
    <citation type="submission" date="2016-11" db="UniProtKB">
        <authorList>
            <consortium name="WormBaseParasite"/>
        </authorList>
    </citation>
    <scope>IDENTIFICATION</scope>
</reference>
<dbReference type="AlphaFoldDB" id="A0A1I7WGQ5"/>
<dbReference type="Proteomes" id="UP000095283">
    <property type="component" value="Unplaced"/>
</dbReference>
<keyword evidence="1" id="KW-1185">Reference proteome</keyword>
<sequence length="78" mass="8810">MVSKYMVLSLNSSEKQFLHFIVDEPIIPQAITCEDVIIDCIEGFHQECINNKPRCVRNLKSTSTTSTTTMGNITIFTL</sequence>
<accession>A0A1I7WGQ5</accession>
<organism evidence="1 2">
    <name type="scientific">Heterorhabditis bacteriophora</name>
    <name type="common">Entomopathogenic nematode worm</name>
    <dbReference type="NCBI Taxonomy" id="37862"/>
    <lineage>
        <taxon>Eukaryota</taxon>
        <taxon>Metazoa</taxon>
        <taxon>Ecdysozoa</taxon>
        <taxon>Nematoda</taxon>
        <taxon>Chromadorea</taxon>
        <taxon>Rhabditida</taxon>
        <taxon>Rhabditina</taxon>
        <taxon>Rhabditomorpha</taxon>
        <taxon>Strongyloidea</taxon>
        <taxon>Heterorhabditidae</taxon>
        <taxon>Heterorhabditis</taxon>
    </lineage>
</organism>
<protein>
    <submittedName>
        <fullName evidence="2">Uncharacterized protein</fullName>
    </submittedName>
</protein>
<evidence type="ECO:0000313" key="2">
    <source>
        <dbReference type="WBParaSite" id="Hba_04144"/>
    </source>
</evidence>
<name>A0A1I7WGQ5_HETBA</name>
<proteinExistence type="predicted"/>